<evidence type="ECO:0000259" key="3">
    <source>
        <dbReference type="SMART" id="SM00829"/>
    </source>
</evidence>
<sequence length="323" mass="35135">MRAAIITQPGGPEVLQIAERPLPKIKADEILIKVEAAGLNGADIAQRKGKYPAPPGTPQDILGMEVSGYVYECGASVRNWKPGDRVCALIPGGGYAEYVQAHEGSCMPMPGNLNFVETAGLPEAVLTVWHNVFQRGQLKKGERFLVHGGSSGIGTTAIQLARAFKSVVFSTAGSPEKCMVCTGLGADIAINYKEQDFEDVLKNTKVDVILDMVGGDYTPKNIAILNNDGRLVFINSKKGSEMNADILQIMQKRLTITGSTLRNRDNDFKKALASEAVEHVWPLIEQGLFKPIIYQTFPFNEAAEAHKLMESSKHIGKIILKIE</sequence>
<dbReference type="InterPro" id="IPR013154">
    <property type="entry name" value="ADH-like_N"/>
</dbReference>
<evidence type="ECO:0000313" key="4">
    <source>
        <dbReference type="EMBL" id="MXV52367.1"/>
    </source>
</evidence>
<evidence type="ECO:0000256" key="2">
    <source>
        <dbReference type="ARBA" id="ARBA00023002"/>
    </source>
</evidence>
<dbReference type="RefSeq" id="WP_160845540.1">
    <property type="nucleotide sequence ID" value="NZ_WVHT01000007.1"/>
</dbReference>
<dbReference type="Proteomes" id="UP000466586">
    <property type="component" value="Unassembled WGS sequence"/>
</dbReference>
<comment type="caution">
    <text evidence="4">The sequence shown here is derived from an EMBL/GenBank/DDBJ whole genome shotgun (WGS) entry which is preliminary data.</text>
</comment>
<name>A0A7K1YCQ4_9SPHI</name>
<organism evidence="4 5">
    <name type="scientific">Hufsiella arboris</name>
    <dbReference type="NCBI Taxonomy" id="2695275"/>
    <lineage>
        <taxon>Bacteria</taxon>
        <taxon>Pseudomonadati</taxon>
        <taxon>Bacteroidota</taxon>
        <taxon>Sphingobacteriia</taxon>
        <taxon>Sphingobacteriales</taxon>
        <taxon>Sphingobacteriaceae</taxon>
        <taxon>Hufsiella</taxon>
    </lineage>
</organism>
<dbReference type="InterPro" id="IPR036291">
    <property type="entry name" value="NAD(P)-bd_dom_sf"/>
</dbReference>
<dbReference type="Gene3D" id="3.40.50.720">
    <property type="entry name" value="NAD(P)-binding Rossmann-like Domain"/>
    <property type="match status" value="1"/>
</dbReference>
<protein>
    <submittedName>
        <fullName evidence="4">Zinc-binding dehydrogenase</fullName>
    </submittedName>
</protein>
<keyword evidence="5" id="KW-1185">Reference proteome</keyword>
<dbReference type="SUPFAM" id="SSF51735">
    <property type="entry name" value="NAD(P)-binding Rossmann-fold domains"/>
    <property type="match status" value="1"/>
</dbReference>
<keyword evidence="1" id="KW-0521">NADP</keyword>
<feature type="domain" description="Enoyl reductase (ER)" evidence="3">
    <location>
        <begin position="10"/>
        <end position="320"/>
    </location>
</feature>
<accession>A0A7K1YCQ4</accession>
<evidence type="ECO:0000256" key="1">
    <source>
        <dbReference type="ARBA" id="ARBA00022857"/>
    </source>
</evidence>
<dbReference type="EMBL" id="WVHT01000007">
    <property type="protein sequence ID" value="MXV52367.1"/>
    <property type="molecule type" value="Genomic_DNA"/>
</dbReference>
<dbReference type="CDD" id="cd05276">
    <property type="entry name" value="p53_inducible_oxidoreductase"/>
    <property type="match status" value="1"/>
</dbReference>
<dbReference type="SUPFAM" id="SSF50129">
    <property type="entry name" value="GroES-like"/>
    <property type="match status" value="1"/>
</dbReference>
<dbReference type="GO" id="GO:0070402">
    <property type="term" value="F:NADPH binding"/>
    <property type="evidence" value="ECO:0007669"/>
    <property type="project" value="TreeGrafter"/>
</dbReference>
<dbReference type="InterPro" id="IPR020843">
    <property type="entry name" value="ER"/>
</dbReference>
<dbReference type="PANTHER" id="PTHR48106:SF8">
    <property type="entry name" value="OS02G0805600 PROTEIN"/>
    <property type="match status" value="1"/>
</dbReference>
<gene>
    <name evidence="4" type="ORF">GS399_15440</name>
</gene>
<dbReference type="Pfam" id="PF13602">
    <property type="entry name" value="ADH_zinc_N_2"/>
    <property type="match status" value="1"/>
</dbReference>
<dbReference type="NCBIfam" id="TIGR02824">
    <property type="entry name" value="quinone_pig3"/>
    <property type="match status" value="1"/>
</dbReference>
<dbReference type="Gene3D" id="3.90.180.10">
    <property type="entry name" value="Medium-chain alcohol dehydrogenases, catalytic domain"/>
    <property type="match status" value="1"/>
</dbReference>
<dbReference type="SMART" id="SM00829">
    <property type="entry name" value="PKS_ER"/>
    <property type="match status" value="1"/>
</dbReference>
<dbReference type="Pfam" id="PF08240">
    <property type="entry name" value="ADH_N"/>
    <property type="match status" value="1"/>
</dbReference>
<dbReference type="PANTHER" id="PTHR48106">
    <property type="entry name" value="QUINONE OXIDOREDUCTASE PIG3-RELATED"/>
    <property type="match status" value="1"/>
</dbReference>
<proteinExistence type="predicted"/>
<evidence type="ECO:0000313" key="5">
    <source>
        <dbReference type="Proteomes" id="UP000466586"/>
    </source>
</evidence>
<dbReference type="InterPro" id="IPR014189">
    <property type="entry name" value="Quinone_OxRdtase_PIG3"/>
</dbReference>
<reference evidence="4 5" key="1">
    <citation type="submission" date="2019-11" db="EMBL/GenBank/DDBJ databases">
        <title>Pedobacter sp. HMF7647 Genome sequencing and assembly.</title>
        <authorList>
            <person name="Kang H."/>
            <person name="Kim H."/>
            <person name="Joh K."/>
        </authorList>
    </citation>
    <scope>NUCLEOTIDE SEQUENCE [LARGE SCALE GENOMIC DNA]</scope>
    <source>
        <strain evidence="4 5">HMF7647</strain>
    </source>
</reference>
<dbReference type="InterPro" id="IPR011032">
    <property type="entry name" value="GroES-like_sf"/>
</dbReference>
<dbReference type="AlphaFoldDB" id="A0A7K1YCQ4"/>
<dbReference type="GO" id="GO:0016651">
    <property type="term" value="F:oxidoreductase activity, acting on NAD(P)H"/>
    <property type="evidence" value="ECO:0007669"/>
    <property type="project" value="TreeGrafter"/>
</dbReference>
<keyword evidence="2" id="KW-0560">Oxidoreductase</keyword>